<evidence type="ECO:0000259" key="1">
    <source>
        <dbReference type="Pfam" id="PF01498"/>
    </source>
</evidence>
<dbReference type="InterPro" id="IPR002492">
    <property type="entry name" value="Transposase_Tc1-like"/>
</dbReference>
<dbReference type="Pfam" id="PF13358">
    <property type="entry name" value="DDE_3"/>
    <property type="match status" value="1"/>
</dbReference>
<evidence type="ECO:0008006" key="5">
    <source>
        <dbReference type="Google" id="ProtNLM"/>
    </source>
</evidence>
<protein>
    <recommendedName>
        <fullName evidence="5">Transposable element Tc1 transposase</fullName>
    </recommendedName>
</protein>
<dbReference type="PANTHER" id="PTHR23022">
    <property type="entry name" value="TRANSPOSABLE ELEMENT-RELATED"/>
    <property type="match status" value="1"/>
</dbReference>
<dbReference type="Pfam" id="PF01498">
    <property type="entry name" value="HTH_Tnp_Tc3_2"/>
    <property type="match status" value="1"/>
</dbReference>
<dbReference type="InterPro" id="IPR038717">
    <property type="entry name" value="Tc1-like_DDE_dom"/>
</dbReference>
<dbReference type="InterPro" id="IPR052338">
    <property type="entry name" value="Transposase_5"/>
</dbReference>
<keyword evidence="4" id="KW-1185">Reference proteome</keyword>
<feature type="domain" description="Transposase Tc1-like" evidence="1">
    <location>
        <begin position="27"/>
        <end position="95"/>
    </location>
</feature>
<dbReference type="InterPro" id="IPR036397">
    <property type="entry name" value="RNaseH_sf"/>
</dbReference>
<accession>A0ABQ8SDY4</accession>
<gene>
    <name evidence="3" type="ORF">ANN_20814</name>
</gene>
<reference evidence="3 4" key="1">
    <citation type="journal article" date="2022" name="Allergy">
        <title>Genome assembly and annotation of Periplaneta americana reveal a comprehensive cockroach allergen profile.</title>
        <authorList>
            <person name="Wang L."/>
            <person name="Xiong Q."/>
            <person name="Saelim N."/>
            <person name="Wang L."/>
            <person name="Nong W."/>
            <person name="Wan A.T."/>
            <person name="Shi M."/>
            <person name="Liu X."/>
            <person name="Cao Q."/>
            <person name="Hui J.H.L."/>
            <person name="Sookrung N."/>
            <person name="Leung T.F."/>
            <person name="Tungtrongchitr A."/>
            <person name="Tsui S.K.W."/>
        </authorList>
    </citation>
    <scope>NUCLEOTIDE SEQUENCE [LARGE SCALE GENOMIC DNA]</scope>
    <source>
        <strain evidence="3">PWHHKU_190912</strain>
    </source>
</reference>
<evidence type="ECO:0000313" key="3">
    <source>
        <dbReference type="EMBL" id="KAJ4432198.1"/>
    </source>
</evidence>
<evidence type="ECO:0000259" key="2">
    <source>
        <dbReference type="Pfam" id="PF13358"/>
    </source>
</evidence>
<evidence type="ECO:0000313" key="4">
    <source>
        <dbReference type="Proteomes" id="UP001148838"/>
    </source>
</evidence>
<feature type="domain" description="Tc1-like transposase DDE" evidence="2">
    <location>
        <begin position="106"/>
        <end position="257"/>
    </location>
</feature>
<sequence length="296" mass="34525">MGRKGQNRAEKAKGLRKVLTDREESLIIRQIKKNPRISAPKLASENESATGKKVNAQTIKRAIHKRGYNGRIARKKPYVCERNRSKRLQFPKEYENKGEDRWEKALFSDESKFNVFGSDGRQMVWRKLKEEMKTKNLRATVNQGGENVLIWGCMSASGVGELVFIEDLMKKEDYLHLLQHNLVKSAEKFGIEKEFMFYQNNDPKHNSYIVQEFLLYKCPKVLHPPPQSPDLNPIEHLWKELDRRVGSRPISSKEELKARLQEEWVKIPIEITKKLVHSVPRRLKEVIKQKGGSTMY</sequence>
<dbReference type="PANTHER" id="PTHR23022:SF135">
    <property type="entry name" value="SI:DKEY-77F5.3"/>
    <property type="match status" value="1"/>
</dbReference>
<proteinExistence type="predicted"/>
<name>A0ABQ8SDY4_PERAM</name>
<comment type="caution">
    <text evidence="3">The sequence shown here is derived from an EMBL/GenBank/DDBJ whole genome shotgun (WGS) entry which is preliminary data.</text>
</comment>
<organism evidence="3 4">
    <name type="scientific">Periplaneta americana</name>
    <name type="common">American cockroach</name>
    <name type="synonym">Blatta americana</name>
    <dbReference type="NCBI Taxonomy" id="6978"/>
    <lineage>
        <taxon>Eukaryota</taxon>
        <taxon>Metazoa</taxon>
        <taxon>Ecdysozoa</taxon>
        <taxon>Arthropoda</taxon>
        <taxon>Hexapoda</taxon>
        <taxon>Insecta</taxon>
        <taxon>Pterygota</taxon>
        <taxon>Neoptera</taxon>
        <taxon>Polyneoptera</taxon>
        <taxon>Dictyoptera</taxon>
        <taxon>Blattodea</taxon>
        <taxon>Blattoidea</taxon>
        <taxon>Blattidae</taxon>
        <taxon>Blattinae</taxon>
        <taxon>Periplaneta</taxon>
    </lineage>
</organism>
<dbReference type="Proteomes" id="UP001148838">
    <property type="component" value="Unassembled WGS sequence"/>
</dbReference>
<dbReference type="Gene3D" id="3.30.420.10">
    <property type="entry name" value="Ribonuclease H-like superfamily/Ribonuclease H"/>
    <property type="match status" value="1"/>
</dbReference>
<dbReference type="EMBL" id="JAJSOF020000029">
    <property type="protein sequence ID" value="KAJ4432198.1"/>
    <property type="molecule type" value="Genomic_DNA"/>
</dbReference>